<evidence type="ECO:0000313" key="6">
    <source>
        <dbReference type="EMBL" id="CAF1416722.1"/>
    </source>
</evidence>
<feature type="compositionally biased region" description="Basic and acidic residues" evidence="4">
    <location>
        <begin position="308"/>
        <end position="319"/>
    </location>
</feature>
<evidence type="ECO:0000256" key="2">
    <source>
        <dbReference type="PROSITE-ProRule" id="PRU00192"/>
    </source>
</evidence>
<protein>
    <recommendedName>
        <fullName evidence="5">SH3 domain-containing protein</fullName>
    </recommendedName>
</protein>
<feature type="coiled-coil region" evidence="3">
    <location>
        <begin position="73"/>
        <end position="134"/>
    </location>
</feature>
<gene>
    <name evidence="6" type="ORF">XAT740_LOCUS34977</name>
</gene>
<feature type="compositionally biased region" description="Acidic residues" evidence="4">
    <location>
        <begin position="272"/>
        <end position="289"/>
    </location>
</feature>
<dbReference type="EMBL" id="CAJNOR010003465">
    <property type="protein sequence ID" value="CAF1416722.1"/>
    <property type="molecule type" value="Genomic_DNA"/>
</dbReference>
<dbReference type="InterPro" id="IPR039687">
    <property type="entry name" value="NPHP1"/>
</dbReference>
<dbReference type="PANTHER" id="PTHR15176">
    <property type="entry name" value="NEPHROCYSTIN"/>
    <property type="match status" value="1"/>
</dbReference>
<feature type="compositionally biased region" description="Low complexity" evidence="4">
    <location>
        <begin position="327"/>
        <end position="346"/>
    </location>
</feature>
<dbReference type="GO" id="GO:0005737">
    <property type="term" value="C:cytoplasm"/>
    <property type="evidence" value="ECO:0007669"/>
    <property type="project" value="TreeGrafter"/>
</dbReference>
<sequence length="957" mass="106938">MATSSAIAAGLRGPAAPPTTVSMADRTREQILADVEKLNQEGESAVKVLKNIDTGRRKAAENRDAATKGRIQIDELKKRIDTYMKEVKEMQEPPTTDPMHNTFYRKKADASKLLANLAKKLDQVDKNLKKLADTIPSTAGAATPAPPAAATPAAPAESENSKGLGALLDRLPFGSRKKSASRESLATPSPAATAAVAAPVAEKPVEGTGQETPRKTTEEQDEDEEEESDEEEDDDEDVVSDKKKEPKPPAPASKTPVLAAPDTKKSEAVSEGSEEDEDESEDEEDDDADAKDNYDIHRALVTVVGAGEPKKETSSDGRRSQSPAPPASKARSVAALAEAAPLAPTTKSKKPTRASPLPPSSVRKKTPSPRRRPEVAAAKKQDEDSGEDSYFEESDENEDVDHELQGLRDTGDYDEPESDHDYDDGEEDGAAAVNTKVQQLRTSKYAPGSRFLVTHDITSKQTGDLTVHRGEILTLEEQRPDDWWLFKNAQNQQGAVPINAIQPLSTGQIARRRAKPNTSATVLVDAFKAANSMPAGYIASDLAPLADLEEYKLWRAIVPKMTESNLAFADLYWRPEVDKIHVHDTTFQKILTLKTCVKIPRIKGDQVRVLDRSVRVCLYDGFEIISNIHTVRAIVPKKLDERDLTEDWQFVPNDINTLIDEQNQLLIRSNTANSNQRLKLLFELSQWCQSTVTQEKCEVACGWAMVPLQDEKPPLITDTKGYNELLHGGHVDEANVLLDPQYKILRSDGLSGKIDRIKRARIKFSVESRETDLDLLYDNLPIQSIVVPLNLTKSLAYYRNELAYQLYKRQHPTGLSTTPVDSIFLSTFFQVIEQPDLIYALRRVYRSRQRRFLSSSSSSQQQREEFIRTYELFIYPLLYYRQLPPYDFHDTAALDERRKLIIDMIRRQLPKKKTPPQDILSILLDPNLTDKWTPFTTDEISFSLQKYIPNFRSDVLV</sequence>
<dbReference type="Gene3D" id="2.30.30.40">
    <property type="entry name" value="SH3 Domains"/>
    <property type="match status" value="1"/>
</dbReference>
<name>A0A815M4T0_ADIRI</name>
<evidence type="ECO:0000256" key="1">
    <source>
        <dbReference type="ARBA" id="ARBA00022443"/>
    </source>
</evidence>
<comment type="caution">
    <text evidence="6">The sequence shown here is derived from an EMBL/GenBank/DDBJ whole genome shotgun (WGS) entry which is preliminary data.</text>
</comment>
<feature type="compositionally biased region" description="Low complexity" evidence="4">
    <location>
        <begin position="186"/>
        <end position="201"/>
    </location>
</feature>
<feature type="region of interest" description="Disordered" evidence="4">
    <location>
        <begin position="1"/>
        <end position="22"/>
    </location>
</feature>
<dbReference type="InterPro" id="IPR036028">
    <property type="entry name" value="SH3-like_dom_sf"/>
</dbReference>
<dbReference type="PANTHER" id="PTHR15176:SF1">
    <property type="entry name" value="NEPHROCYSTIN-1"/>
    <property type="match status" value="1"/>
</dbReference>
<evidence type="ECO:0000259" key="5">
    <source>
        <dbReference type="PROSITE" id="PS50002"/>
    </source>
</evidence>
<evidence type="ECO:0000256" key="4">
    <source>
        <dbReference type="SAM" id="MobiDB-lite"/>
    </source>
</evidence>
<keyword evidence="7" id="KW-1185">Reference proteome</keyword>
<dbReference type="SMART" id="SM00326">
    <property type="entry name" value="SH3"/>
    <property type="match status" value="1"/>
</dbReference>
<dbReference type="PROSITE" id="PS50002">
    <property type="entry name" value="SH3"/>
    <property type="match status" value="1"/>
</dbReference>
<organism evidence="6 7">
    <name type="scientific">Adineta ricciae</name>
    <name type="common">Rotifer</name>
    <dbReference type="NCBI Taxonomy" id="249248"/>
    <lineage>
        <taxon>Eukaryota</taxon>
        <taxon>Metazoa</taxon>
        <taxon>Spiralia</taxon>
        <taxon>Gnathifera</taxon>
        <taxon>Rotifera</taxon>
        <taxon>Eurotatoria</taxon>
        <taxon>Bdelloidea</taxon>
        <taxon>Adinetida</taxon>
        <taxon>Adinetidae</taxon>
        <taxon>Adineta</taxon>
    </lineage>
</organism>
<evidence type="ECO:0000256" key="3">
    <source>
        <dbReference type="SAM" id="Coils"/>
    </source>
</evidence>
<reference evidence="6" key="1">
    <citation type="submission" date="2021-02" db="EMBL/GenBank/DDBJ databases">
        <authorList>
            <person name="Nowell W R."/>
        </authorList>
    </citation>
    <scope>NUCLEOTIDE SEQUENCE</scope>
</reference>
<dbReference type="AlphaFoldDB" id="A0A815M4T0"/>
<dbReference type="Proteomes" id="UP000663828">
    <property type="component" value="Unassembled WGS sequence"/>
</dbReference>
<evidence type="ECO:0000313" key="7">
    <source>
        <dbReference type="Proteomes" id="UP000663828"/>
    </source>
</evidence>
<keyword evidence="3" id="KW-0175">Coiled coil</keyword>
<feature type="compositionally biased region" description="Acidic residues" evidence="4">
    <location>
        <begin position="219"/>
        <end position="238"/>
    </location>
</feature>
<feature type="compositionally biased region" description="Basic and acidic residues" evidence="4">
    <location>
        <begin position="371"/>
        <end position="383"/>
    </location>
</feature>
<dbReference type="InterPro" id="IPR001452">
    <property type="entry name" value="SH3_domain"/>
</dbReference>
<keyword evidence="1 2" id="KW-0728">SH3 domain</keyword>
<feature type="region of interest" description="Disordered" evidence="4">
    <location>
        <begin position="137"/>
        <end position="427"/>
    </location>
</feature>
<feature type="compositionally biased region" description="Acidic residues" evidence="4">
    <location>
        <begin position="384"/>
        <end position="401"/>
    </location>
</feature>
<dbReference type="SUPFAM" id="SSF50044">
    <property type="entry name" value="SH3-domain"/>
    <property type="match status" value="1"/>
</dbReference>
<feature type="domain" description="SH3" evidence="5">
    <location>
        <begin position="446"/>
        <end position="506"/>
    </location>
</feature>
<dbReference type="GO" id="GO:0005929">
    <property type="term" value="C:cilium"/>
    <property type="evidence" value="ECO:0007669"/>
    <property type="project" value="TreeGrafter"/>
</dbReference>
<dbReference type="GO" id="GO:0090251">
    <property type="term" value="P:protein localization involved in establishment of planar polarity"/>
    <property type="evidence" value="ECO:0007669"/>
    <property type="project" value="TreeGrafter"/>
</dbReference>
<feature type="compositionally biased region" description="Basic and acidic residues" evidence="4">
    <location>
        <begin position="402"/>
        <end position="411"/>
    </location>
</feature>
<proteinExistence type="predicted"/>
<feature type="compositionally biased region" description="Acidic residues" evidence="4">
    <location>
        <begin position="412"/>
        <end position="427"/>
    </location>
</feature>
<accession>A0A815M4T0</accession>